<gene>
    <name evidence="2" type="ORF">SAMN05443248_0123</name>
</gene>
<protein>
    <submittedName>
        <fullName evidence="2">Uncharacterized protein</fullName>
    </submittedName>
</protein>
<dbReference type="EMBL" id="LT670817">
    <property type="protein sequence ID" value="SHG05528.1"/>
    <property type="molecule type" value="Genomic_DNA"/>
</dbReference>
<dbReference type="OrthoDB" id="8235910at2"/>
<evidence type="ECO:0000313" key="3">
    <source>
        <dbReference type="Proteomes" id="UP000189796"/>
    </source>
</evidence>
<proteinExistence type="predicted"/>
<reference evidence="2 3" key="1">
    <citation type="submission" date="2016-11" db="EMBL/GenBank/DDBJ databases">
        <authorList>
            <person name="Jaros S."/>
            <person name="Januszkiewicz K."/>
            <person name="Wedrychowicz H."/>
        </authorList>
    </citation>
    <scope>NUCLEOTIDE SEQUENCE [LARGE SCALE GENOMIC DNA]</scope>
    <source>
        <strain evidence="2 3">GAS138</strain>
    </source>
</reference>
<sequence>MAKRLSEQLAELSVQAKSAEDAVTAAEKEAHDKVVARMEQARAAASAAVEKVNEEIKSANDTAARNWSAVKAKVAADLNGLKASVAQAKHDLGVERAEDYAEELEWEAGVAIDYAIASIQQARYAVLDAVAGRAEAEQAKRT</sequence>
<keyword evidence="1" id="KW-0175">Coiled coil</keyword>
<dbReference type="AlphaFoldDB" id="A0A1M5GPF5"/>
<feature type="coiled-coil region" evidence="1">
    <location>
        <begin position="2"/>
        <end position="62"/>
    </location>
</feature>
<accession>A0A1M5GPF5</accession>
<dbReference type="RefSeq" id="WP_079599566.1">
    <property type="nucleotide sequence ID" value="NZ_LT670817.1"/>
</dbReference>
<organism evidence="2 3">
    <name type="scientific">Bradyrhizobium erythrophlei</name>
    <dbReference type="NCBI Taxonomy" id="1437360"/>
    <lineage>
        <taxon>Bacteria</taxon>
        <taxon>Pseudomonadati</taxon>
        <taxon>Pseudomonadota</taxon>
        <taxon>Alphaproteobacteria</taxon>
        <taxon>Hyphomicrobiales</taxon>
        <taxon>Nitrobacteraceae</taxon>
        <taxon>Bradyrhizobium</taxon>
    </lineage>
</organism>
<dbReference type="Proteomes" id="UP000189796">
    <property type="component" value="Chromosome I"/>
</dbReference>
<evidence type="ECO:0000313" key="2">
    <source>
        <dbReference type="EMBL" id="SHG05528.1"/>
    </source>
</evidence>
<name>A0A1M5GPF5_9BRAD</name>
<evidence type="ECO:0000256" key="1">
    <source>
        <dbReference type="SAM" id="Coils"/>
    </source>
</evidence>